<dbReference type="Gene3D" id="2.130.10.10">
    <property type="entry name" value="YVTN repeat-like/Quinoprotein amine dehydrogenase"/>
    <property type="match status" value="1"/>
</dbReference>
<gene>
    <name evidence="1" type="ordered locus">HCH_04099</name>
</gene>
<proteinExistence type="predicted"/>
<keyword evidence="1" id="KW-0808">Transferase</keyword>
<dbReference type="EMBL" id="CP000155">
    <property type="protein sequence ID" value="ABC30810.1"/>
    <property type="molecule type" value="Genomic_DNA"/>
</dbReference>
<evidence type="ECO:0000313" key="1">
    <source>
        <dbReference type="EMBL" id="ABC30810.1"/>
    </source>
</evidence>
<dbReference type="PANTHER" id="PTHR43739">
    <property type="entry name" value="XYLOGLUCANASE (EUROFUNG)"/>
    <property type="match status" value="1"/>
</dbReference>
<dbReference type="OrthoDB" id="9813892at2"/>
<evidence type="ECO:0000313" key="2">
    <source>
        <dbReference type="Proteomes" id="UP000000238"/>
    </source>
</evidence>
<reference evidence="1 2" key="1">
    <citation type="journal article" date="2005" name="Nucleic Acids Res.">
        <title>Genomic blueprint of Hahella chejuensis, a marine microbe producing an algicidal agent.</title>
        <authorList>
            <person name="Jeong H."/>
            <person name="Yim J.H."/>
            <person name="Lee C."/>
            <person name="Choi S.-H."/>
            <person name="Park Y.K."/>
            <person name="Yoon S.H."/>
            <person name="Hur C.-G."/>
            <person name="Kang H.-Y."/>
            <person name="Kim D."/>
            <person name="Lee H.H."/>
            <person name="Park K.H."/>
            <person name="Park S.-H."/>
            <person name="Park H.-S."/>
            <person name="Lee H.K."/>
            <person name="Oh T.K."/>
            <person name="Kim J.F."/>
        </authorList>
    </citation>
    <scope>NUCLEOTIDE SEQUENCE [LARGE SCALE GENOMIC DNA]</scope>
    <source>
        <strain evidence="1 2">KCTC 2396</strain>
    </source>
</reference>
<dbReference type="KEGG" id="hch:HCH_04099"/>
<organism evidence="1 2">
    <name type="scientific">Hahella chejuensis (strain KCTC 2396)</name>
    <dbReference type="NCBI Taxonomy" id="349521"/>
    <lineage>
        <taxon>Bacteria</taxon>
        <taxon>Pseudomonadati</taxon>
        <taxon>Pseudomonadota</taxon>
        <taxon>Gammaproteobacteria</taxon>
        <taxon>Oceanospirillales</taxon>
        <taxon>Hahellaceae</taxon>
        <taxon>Hahella</taxon>
    </lineage>
</organism>
<dbReference type="InterPro" id="IPR052025">
    <property type="entry name" value="Xyloglucanase_GH74"/>
</dbReference>
<accession>Q2SEW4</accession>
<dbReference type="GO" id="GO:0016740">
    <property type="term" value="F:transferase activity"/>
    <property type="evidence" value="ECO:0007669"/>
    <property type="project" value="UniProtKB-KW"/>
</dbReference>
<dbReference type="SUPFAM" id="SSF110296">
    <property type="entry name" value="Oligoxyloglucan reducing end-specific cellobiohydrolase"/>
    <property type="match status" value="1"/>
</dbReference>
<protein>
    <submittedName>
        <fullName evidence="1">Polyribonucleotide nucleotidyltransferase (Polynucleotide phosphorylase)</fullName>
    </submittedName>
</protein>
<dbReference type="InterPro" id="IPR015943">
    <property type="entry name" value="WD40/YVTN_repeat-like_dom_sf"/>
</dbReference>
<sequence length="362" mass="40168">MNQKLRIGTRKGLFIFERTGHGQWRCSEPDFLGDPVSMALRDPRNGDQYTALNLGHFGVKLHRAEPGSREWKEIEPPKFPKSGEEDGPAVELIWELVPGGADQPATLWAGTIPGGLFKSTDRGENWTLIDSLWRRPERENWFGGGYDKPGIHSICVHPNNTRCVRLAISCGGVWESLDAGDTWAQTGQGLRAAFLPPDQAYNPVSQDPHRMVSCPASPDHMWIQHHNGVFRSEDGGHSWTELTDVSPSVFGFAVAVHPQDPNTAWFAPAIKDERRVPVDAKLIINRTRDGGKSFTALSNGLPQGPAYDLTYRHSLDVDDSGDLLAFGSTTGGLWVSEDQGDHWQCLSAHLPPIYVVRFDKQF</sequence>
<dbReference type="PANTHER" id="PTHR43739:SF5">
    <property type="entry name" value="EXO-ALPHA-SIALIDASE"/>
    <property type="match status" value="1"/>
</dbReference>
<keyword evidence="2" id="KW-1185">Reference proteome</keyword>
<dbReference type="AlphaFoldDB" id="Q2SEW4"/>
<dbReference type="Proteomes" id="UP000000238">
    <property type="component" value="Chromosome"/>
</dbReference>
<dbReference type="eggNOG" id="COG4447">
    <property type="taxonomic scope" value="Bacteria"/>
</dbReference>
<dbReference type="GO" id="GO:0010411">
    <property type="term" value="P:xyloglucan metabolic process"/>
    <property type="evidence" value="ECO:0007669"/>
    <property type="project" value="TreeGrafter"/>
</dbReference>
<name>Q2SEW4_HAHCH</name>
<dbReference type="HOGENOM" id="CLU_058803_2_0_6"/>
<dbReference type="STRING" id="349521.HCH_04099"/>
<dbReference type="RefSeq" id="WP_011397877.1">
    <property type="nucleotide sequence ID" value="NC_007645.1"/>
</dbReference>